<dbReference type="EMBL" id="CP023322">
    <property type="protein sequence ID" value="ATY58307.1"/>
    <property type="molecule type" value="Genomic_DNA"/>
</dbReference>
<evidence type="ECO:0000313" key="3">
    <source>
        <dbReference type="Proteomes" id="UP000323067"/>
    </source>
</evidence>
<accession>A0A2H4S5C3</accession>
<sequence length="243" mass="25799">MAHTRYPCAPGFANNYSSAPQGPTWPLPRPPSPPPFLAELEDTSPPRSQTRPYQQQHPAPPLLDVHIPSPTLSLWPPTAAAADPHLIPSPSSPAPPTHRAGEYAHSPVTPSQACAAPPLRAWSFDVTDEYRYAAAPAYSATSDGGGSPMPSTTGSELMERYFPSPSSWLGEHGEHGEVDVRGRAAPEDLRCGLLPDEPSTSTRMPVARRTAPRRGGAAEGMVAWAGRDDGNSGRGAGLQFTID</sequence>
<dbReference type="VEuPathDB" id="FungiDB:CCM_09404"/>
<evidence type="ECO:0000256" key="1">
    <source>
        <dbReference type="SAM" id="MobiDB-lite"/>
    </source>
</evidence>
<dbReference type="AlphaFoldDB" id="A0A2H4S5C3"/>
<evidence type="ECO:0000313" key="2">
    <source>
        <dbReference type="EMBL" id="ATY58307.1"/>
    </source>
</evidence>
<organism evidence="2 3">
    <name type="scientific">Cordyceps militaris</name>
    <name type="common">Caterpillar fungus</name>
    <name type="synonym">Clavaria militaris</name>
    <dbReference type="NCBI Taxonomy" id="73501"/>
    <lineage>
        <taxon>Eukaryota</taxon>
        <taxon>Fungi</taxon>
        <taxon>Dikarya</taxon>
        <taxon>Ascomycota</taxon>
        <taxon>Pezizomycotina</taxon>
        <taxon>Sordariomycetes</taxon>
        <taxon>Hypocreomycetidae</taxon>
        <taxon>Hypocreales</taxon>
        <taxon>Cordycipitaceae</taxon>
        <taxon>Cordyceps</taxon>
    </lineage>
</organism>
<reference evidence="2 3" key="1">
    <citation type="journal article" date="2017" name="BMC Genomics">
        <title>Chromosome level assembly and secondary metabolite potential of the parasitic fungus Cordyceps militaris.</title>
        <authorList>
            <person name="Kramer G.J."/>
            <person name="Nodwell J.R."/>
        </authorList>
    </citation>
    <scope>NUCLEOTIDE SEQUENCE [LARGE SCALE GENOMIC DNA]</scope>
    <source>
        <strain evidence="2 3">ATCC 34164</strain>
    </source>
</reference>
<dbReference type="VEuPathDB" id="FungiDB:A9K55_002380"/>
<feature type="compositionally biased region" description="Pro residues" evidence="1">
    <location>
        <begin position="23"/>
        <end position="36"/>
    </location>
</feature>
<feature type="region of interest" description="Disordered" evidence="1">
    <location>
        <begin position="1"/>
        <end position="114"/>
    </location>
</feature>
<name>A0A2H4S5C3_CORMI</name>
<protein>
    <submittedName>
        <fullName evidence="2">Uncharacterized protein</fullName>
    </submittedName>
</protein>
<feature type="region of interest" description="Disordered" evidence="1">
    <location>
        <begin position="189"/>
        <end position="243"/>
    </location>
</feature>
<feature type="compositionally biased region" description="Polar residues" evidence="1">
    <location>
        <begin position="45"/>
        <end position="57"/>
    </location>
</feature>
<gene>
    <name evidence="2" type="ORF">A9K55_002380</name>
</gene>
<dbReference type="Proteomes" id="UP000323067">
    <property type="component" value="Chromosome iv"/>
</dbReference>
<proteinExistence type="predicted"/>